<keyword evidence="1" id="KW-1133">Transmembrane helix</keyword>
<dbReference type="EMBL" id="RCYA01000004">
    <property type="protein sequence ID" value="RYT43756.1"/>
    <property type="molecule type" value="Genomic_DNA"/>
</dbReference>
<evidence type="ECO:0000256" key="1">
    <source>
        <dbReference type="SAM" id="Phobius"/>
    </source>
</evidence>
<feature type="transmembrane region" description="Helical" evidence="1">
    <location>
        <begin position="33"/>
        <end position="52"/>
    </location>
</feature>
<gene>
    <name evidence="2" type="ORF">EAJ18_11820</name>
</gene>
<dbReference type="RefSeq" id="WP_130097717.1">
    <property type="nucleotide sequence ID" value="NZ_RCYA01000004.1"/>
</dbReference>
<name>A0ABY0HUU5_CITAM</name>
<feature type="transmembrane region" description="Helical" evidence="1">
    <location>
        <begin position="5"/>
        <end position="27"/>
    </location>
</feature>
<sequence>MIKGYLMAVAALVSVFFVYGLLVPSLISAKSDLAFLIGLVVAFGFPVIYFIAGRRYFNSLKKSKEK</sequence>
<evidence type="ECO:0000313" key="3">
    <source>
        <dbReference type="Proteomes" id="UP000292985"/>
    </source>
</evidence>
<dbReference type="Proteomes" id="UP000292985">
    <property type="component" value="Unassembled WGS sequence"/>
</dbReference>
<organism evidence="2 3">
    <name type="scientific">Citrobacter amalonaticus</name>
    <dbReference type="NCBI Taxonomy" id="35703"/>
    <lineage>
        <taxon>Bacteria</taxon>
        <taxon>Pseudomonadati</taxon>
        <taxon>Pseudomonadota</taxon>
        <taxon>Gammaproteobacteria</taxon>
        <taxon>Enterobacterales</taxon>
        <taxon>Enterobacteriaceae</taxon>
        <taxon>Citrobacter</taxon>
    </lineage>
</organism>
<keyword evidence="1" id="KW-0472">Membrane</keyword>
<keyword evidence="3" id="KW-1185">Reference proteome</keyword>
<protein>
    <submittedName>
        <fullName evidence="2">Uncharacterized protein</fullName>
    </submittedName>
</protein>
<keyword evidence="1" id="KW-0812">Transmembrane</keyword>
<reference evidence="2 3" key="1">
    <citation type="journal article" date="2019" name="Science, e1252229">
        <title>Invertible promoters mediate bacterial phase variation, antibiotic resistance, and host adaptation in the gut.</title>
        <authorList>
            <person name="Jiang X."/>
            <person name="Hall A.B."/>
            <person name="Arthur T.D."/>
            <person name="Plichta D.R."/>
            <person name="Covington C.T."/>
            <person name="Poyet M."/>
            <person name="Crothers J."/>
            <person name="Moses P.L."/>
            <person name="Tolonen A.C."/>
            <person name="Vlamakis H."/>
            <person name="Alm E.J."/>
            <person name="Xavier R.J."/>
        </authorList>
    </citation>
    <scope>NUCLEOTIDE SEQUENCE [LARGE SCALE GENOMIC DNA]</scope>
    <source>
        <strain evidence="3">ca_0067</strain>
    </source>
</reference>
<comment type="caution">
    <text evidence="2">The sequence shown here is derived from an EMBL/GenBank/DDBJ whole genome shotgun (WGS) entry which is preliminary data.</text>
</comment>
<accession>A0ABY0HUU5</accession>
<proteinExistence type="predicted"/>
<evidence type="ECO:0000313" key="2">
    <source>
        <dbReference type="EMBL" id="RYT43756.1"/>
    </source>
</evidence>